<dbReference type="GO" id="GO:0051721">
    <property type="term" value="F:protein phosphatase 2A binding"/>
    <property type="evidence" value="ECO:0007669"/>
    <property type="project" value="TreeGrafter"/>
</dbReference>
<proteinExistence type="predicted"/>
<dbReference type="Proteomes" id="UP000189911">
    <property type="component" value="Chromosome H"/>
</dbReference>
<dbReference type="PANTHER" id="PTHR10933:SF9">
    <property type="entry name" value="IMMUNOGLOBULIN-BINDING PROTEIN 1"/>
    <property type="match status" value="1"/>
</dbReference>
<dbReference type="GO" id="GO:0035303">
    <property type="term" value="P:regulation of dephosphorylation"/>
    <property type="evidence" value="ECO:0007669"/>
    <property type="project" value="TreeGrafter"/>
</dbReference>
<dbReference type="Pfam" id="PF04177">
    <property type="entry name" value="TAP42"/>
    <property type="match status" value="1"/>
</dbReference>
<organism evidence="2 3">
    <name type="scientific">Lachancea nothofagi CBS 11611</name>
    <dbReference type="NCBI Taxonomy" id="1266666"/>
    <lineage>
        <taxon>Eukaryota</taxon>
        <taxon>Fungi</taxon>
        <taxon>Dikarya</taxon>
        <taxon>Ascomycota</taxon>
        <taxon>Saccharomycotina</taxon>
        <taxon>Saccharomycetes</taxon>
        <taxon>Saccharomycetales</taxon>
        <taxon>Saccharomycetaceae</taxon>
        <taxon>Lachancea</taxon>
    </lineage>
</organism>
<gene>
    <name evidence="2" type="ORF">LANO_0H12860G</name>
</gene>
<accession>A0A1G4KME8</accession>
<dbReference type="PANTHER" id="PTHR10933">
    <property type="entry name" value="IMMUNOGLOBULIN-BINDING PROTEIN 1"/>
    <property type="match status" value="1"/>
</dbReference>
<dbReference type="EMBL" id="LT598447">
    <property type="protein sequence ID" value="SCV05682.1"/>
    <property type="molecule type" value="Genomic_DNA"/>
</dbReference>
<dbReference type="GO" id="GO:0005829">
    <property type="term" value="C:cytosol"/>
    <property type="evidence" value="ECO:0007669"/>
    <property type="project" value="TreeGrafter"/>
</dbReference>
<feature type="compositionally biased region" description="Basic and acidic residues" evidence="1">
    <location>
        <begin position="330"/>
        <end position="348"/>
    </location>
</feature>
<reference evidence="3" key="1">
    <citation type="submission" date="2016-03" db="EMBL/GenBank/DDBJ databases">
        <authorList>
            <person name="Devillers Hugo."/>
        </authorList>
    </citation>
    <scope>NUCLEOTIDE SEQUENCE [LARGE SCALE GENOMIC DNA]</scope>
</reference>
<dbReference type="InterPro" id="IPR038511">
    <property type="entry name" value="TAP42/TAP46-like_sf"/>
</dbReference>
<evidence type="ECO:0000313" key="3">
    <source>
        <dbReference type="Proteomes" id="UP000189911"/>
    </source>
</evidence>
<feature type="compositionally biased region" description="Acidic residues" evidence="1">
    <location>
        <begin position="319"/>
        <end position="329"/>
    </location>
</feature>
<name>A0A1G4KME8_9SACH</name>
<sequence>MSSVKDQFRYLVSQSETQIGSSKLRQDSKKFQDLLIHNIAQFLELKTVVYSRLALFSDNESLEDLSTASMPLLSIDFHLAWLISRKQAVQLQDSKDRNVVRLKFLRKAVQVYMQFLVSLQNYEILETGFAKKLDRIENVYEPKLEELYSQPSDAKDLTSAHLKRQQKIEVYQQNKENEAQIKLLDLKYNENSSNDEVLRDLQKAQLRQTAYRAINEIEQVLYEIELLSNFVASPETPPNFEANLESKDPLAYTEKVEALNTPLISKAGKVLRNFTLVDNKSRMKQKVFGYGQYGPTMSVEEFLENEFESGRVLQGGEEPTPEQDEDNEEWQDRETYKAREWDEFKEANARGSGNTLNRG</sequence>
<dbReference type="AlphaFoldDB" id="A0A1G4KME8"/>
<evidence type="ECO:0000313" key="2">
    <source>
        <dbReference type="EMBL" id="SCV05682.1"/>
    </source>
</evidence>
<evidence type="ECO:0000256" key="1">
    <source>
        <dbReference type="SAM" id="MobiDB-lite"/>
    </source>
</evidence>
<dbReference type="InterPro" id="IPR007304">
    <property type="entry name" value="TAP46-like"/>
</dbReference>
<dbReference type="OrthoDB" id="10261753at2759"/>
<feature type="region of interest" description="Disordered" evidence="1">
    <location>
        <begin position="310"/>
        <end position="359"/>
    </location>
</feature>
<keyword evidence="3" id="KW-1185">Reference proteome</keyword>
<dbReference type="GO" id="GO:0009966">
    <property type="term" value="P:regulation of signal transduction"/>
    <property type="evidence" value="ECO:0007669"/>
    <property type="project" value="InterPro"/>
</dbReference>
<protein>
    <submittedName>
        <fullName evidence="2">LANO_0H12860g1_1</fullName>
    </submittedName>
</protein>
<dbReference type="Gene3D" id="1.25.40.540">
    <property type="entry name" value="TAP42-like family"/>
    <property type="match status" value="1"/>
</dbReference>